<dbReference type="Proteomes" id="UP000075809">
    <property type="component" value="Unassembled WGS sequence"/>
</dbReference>
<accession>A0A151XFI8</accession>
<proteinExistence type="predicted"/>
<dbReference type="EMBL" id="KQ982182">
    <property type="protein sequence ID" value="KYQ59139.1"/>
    <property type="molecule type" value="Genomic_DNA"/>
</dbReference>
<dbReference type="AlphaFoldDB" id="A0A151XFI8"/>
<protein>
    <submittedName>
        <fullName evidence="1">Uncharacterized protein</fullName>
    </submittedName>
</protein>
<evidence type="ECO:0000313" key="1">
    <source>
        <dbReference type="EMBL" id="KYQ59139.1"/>
    </source>
</evidence>
<gene>
    <name evidence="1" type="ORF">ALC60_01724</name>
</gene>
<keyword evidence="2" id="KW-1185">Reference proteome</keyword>
<reference evidence="1 2" key="1">
    <citation type="submission" date="2015-09" db="EMBL/GenBank/DDBJ databases">
        <title>Trachymyrmex zeteki WGS genome.</title>
        <authorList>
            <person name="Nygaard S."/>
            <person name="Hu H."/>
            <person name="Boomsma J."/>
            <person name="Zhang G."/>
        </authorList>
    </citation>
    <scope>NUCLEOTIDE SEQUENCE [LARGE SCALE GENOMIC DNA]</scope>
    <source>
        <strain evidence="1">Tzet28-1</strain>
        <tissue evidence="1">Whole body</tissue>
    </source>
</reference>
<name>A0A151XFI8_9HYME</name>
<evidence type="ECO:0000313" key="2">
    <source>
        <dbReference type="Proteomes" id="UP000075809"/>
    </source>
</evidence>
<sequence length="125" mass="14159">QKDETETREFHGMYSLFIVVKMMQPLYGPEILSYWRVSSPCAPVSGWLFDVAEIGKHWLSSESLGNFTSSHRRPSCRVPCTFHEYNTGNSDRPIGTQTCLPLLTMSHEDKHVRQILLGILGCGNT</sequence>
<organism evidence="1 2">
    <name type="scientific">Mycetomoellerius zeteki</name>
    <dbReference type="NCBI Taxonomy" id="64791"/>
    <lineage>
        <taxon>Eukaryota</taxon>
        <taxon>Metazoa</taxon>
        <taxon>Ecdysozoa</taxon>
        <taxon>Arthropoda</taxon>
        <taxon>Hexapoda</taxon>
        <taxon>Insecta</taxon>
        <taxon>Pterygota</taxon>
        <taxon>Neoptera</taxon>
        <taxon>Endopterygota</taxon>
        <taxon>Hymenoptera</taxon>
        <taxon>Apocrita</taxon>
        <taxon>Aculeata</taxon>
        <taxon>Formicoidea</taxon>
        <taxon>Formicidae</taxon>
        <taxon>Myrmicinae</taxon>
        <taxon>Mycetomoellerius</taxon>
    </lineage>
</organism>
<feature type="non-terminal residue" evidence="1">
    <location>
        <position position="1"/>
    </location>
</feature>